<evidence type="ECO:0000313" key="8">
    <source>
        <dbReference type="Proteomes" id="UP000229740"/>
    </source>
</evidence>
<dbReference type="NCBIfam" id="TIGR01466">
    <property type="entry name" value="cobJ_cbiH"/>
    <property type="match status" value="1"/>
</dbReference>
<dbReference type="EMBL" id="PDPS01000021">
    <property type="protein sequence ID" value="PID58848.1"/>
    <property type="molecule type" value="Genomic_DNA"/>
</dbReference>
<evidence type="ECO:0000259" key="6">
    <source>
        <dbReference type="Pfam" id="PF00590"/>
    </source>
</evidence>
<keyword evidence="5" id="KW-0949">S-adenosyl-L-methionine</keyword>
<evidence type="ECO:0000313" key="7">
    <source>
        <dbReference type="EMBL" id="PID58848.1"/>
    </source>
</evidence>
<comment type="caution">
    <text evidence="7">The sequence shown here is derived from an EMBL/GenBank/DDBJ whole genome shotgun (WGS) entry which is preliminary data.</text>
</comment>
<dbReference type="PANTHER" id="PTHR47036:SF1">
    <property type="entry name" value="COBALT-FACTOR III C(17)-METHYLTRANSFERASE-RELATED"/>
    <property type="match status" value="1"/>
</dbReference>
<proteinExistence type="predicted"/>
<dbReference type="InterPro" id="IPR014776">
    <property type="entry name" value="4pyrrole_Mease_sub2"/>
</dbReference>
<feature type="domain" description="Tetrapyrrole methylase" evidence="6">
    <location>
        <begin position="3"/>
        <end position="206"/>
    </location>
</feature>
<dbReference type="Proteomes" id="UP000229740">
    <property type="component" value="Unassembled WGS sequence"/>
</dbReference>
<evidence type="ECO:0000256" key="4">
    <source>
        <dbReference type="ARBA" id="ARBA00022679"/>
    </source>
</evidence>
<dbReference type="UniPathway" id="UPA00148"/>
<dbReference type="GO" id="GO:0032259">
    <property type="term" value="P:methylation"/>
    <property type="evidence" value="ECO:0007669"/>
    <property type="project" value="UniProtKB-KW"/>
</dbReference>
<sequence length="239" mass="25903">MAKLYVVGIGPGGKEHLTLRALDVLKQCEVVVGYTFYLELIQEFLEGKTLIETGMTGEIERCCQAIEQAKCGKTTCIVSTGDAGLYGMAGPILEMAEEIDVEIVPGVSSVFAAAAEIGAPLMHDLCIISLSDLLTPWTLIETRLKAAGQGDFVVALYNPKSRGRVRQIETAIRVLAHYKAPDTPVALVKNAGRAGSTRKLLTLSTIDYDFIDMKTLVIIGNRSTHIKNGKMLTPRGYML</sequence>
<dbReference type="Gene3D" id="3.40.1010.10">
    <property type="entry name" value="Cobalt-precorrin-4 Transmethylase, Domain 1"/>
    <property type="match status" value="1"/>
</dbReference>
<dbReference type="GO" id="GO:0009236">
    <property type="term" value="P:cobalamin biosynthetic process"/>
    <property type="evidence" value="ECO:0007669"/>
    <property type="project" value="UniProtKB-UniPathway"/>
</dbReference>
<keyword evidence="4 7" id="KW-0808">Transferase</keyword>
<reference evidence="7 8" key="1">
    <citation type="submission" date="2017-10" db="EMBL/GenBank/DDBJ databases">
        <title>Novel microbial diversity and functional potential in the marine mammal oral microbiome.</title>
        <authorList>
            <person name="Dudek N.K."/>
            <person name="Sun C.L."/>
            <person name="Burstein D."/>
            <person name="Kantor R.S."/>
            <person name="Aliaga Goltsman D.S."/>
            <person name="Bik E.M."/>
            <person name="Thomas B.C."/>
            <person name="Banfield J.F."/>
            <person name="Relman D.A."/>
        </authorList>
    </citation>
    <scope>NUCLEOTIDE SEQUENCE [LARGE SCALE GENOMIC DNA]</scope>
    <source>
        <strain evidence="7">DOLZORAL124_49_17</strain>
    </source>
</reference>
<dbReference type="Gene3D" id="3.30.950.10">
    <property type="entry name" value="Methyltransferase, Cobalt-precorrin-4 Transmethylase, Domain 2"/>
    <property type="match status" value="1"/>
</dbReference>
<protein>
    <submittedName>
        <fullName evidence="7">Precorrin-3B C(17)-methyltransferase</fullName>
    </submittedName>
</protein>
<accession>A0A2G6EAR7</accession>
<dbReference type="GO" id="GO:0008168">
    <property type="term" value="F:methyltransferase activity"/>
    <property type="evidence" value="ECO:0007669"/>
    <property type="project" value="UniProtKB-KW"/>
</dbReference>
<evidence type="ECO:0000256" key="5">
    <source>
        <dbReference type="ARBA" id="ARBA00022691"/>
    </source>
</evidence>
<gene>
    <name evidence="7" type="primary">cobJ</name>
    <name evidence="7" type="ORF">CSB45_02290</name>
</gene>
<evidence type="ECO:0000256" key="2">
    <source>
        <dbReference type="ARBA" id="ARBA00022573"/>
    </source>
</evidence>
<evidence type="ECO:0000256" key="3">
    <source>
        <dbReference type="ARBA" id="ARBA00022603"/>
    </source>
</evidence>
<name>A0A2G6EAR7_9BACT</name>
<keyword evidence="3 7" id="KW-0489">Methyltransferase</keyword>
<dbReference type="InterPro" id="IPR051810">
    <property type="entry name" value="Precorrin_MeTrfase"/>
</dbReference>
<dbReference type="PANTHER" id="PTHR47036">
    <property type="entry name" value="COBALT-FACTOR III C(17)-METHYLTRANSFERASE-RELATED"/>
    <property type="match status" value="1"/>
</dbReference>
<comment type="pathway">
    <text evidence="1">Cofactor biosynthesis; adenosylcobalamin biosynthesis.</text>
</comment>
<dbReference type="Pfam" id="PF00590">
    <property type="entry name" value="TP_methylase"/>
    <property type="match status" value="1"/>
</dbReference>
<dbReference type="SUPFAM" id="SSF53790">
    <property type="entry name" value="Tetrapyrrole methylase"/>
    <property type="match status" value="1"/>
</dbReference>
<organism evidence="7 8">
    <name type="scientific">candidate division KSB3 bacterium</name>
    <dbReference type="NCBI Taxonomy" id="2044937"/>
    <lineage>
        <taxon>Bacteria</taxon>
        <taxon>candidate division KSB3</taxon>
    </lineage>
</organism>
<dbReference type="InterPro" id="IPR014777">
    <property type="entry name" value="4pyrrole_Mease_sub1"/>
</dbReference>
<dbReference type="CDD" id="cd11646">
    <property type="entry name" value="Precorrin_3B_C17_MT"/>
    <property type="match status" value="1"/>
</dbReference>
<keyword evidence="2" id="KW-0169">Cobalamin biosynthesis</keyword>
<dbReference type="InterPro" id="IPR000878">
    <property type="entry name" value="4pyrrol_Mease"/>
</dbReference>
<dbReference type="AlphaFoldDB" id="A0A2G6EAR7"/>
<dbReference type="InterPro" id="IPR035996">
    <property type="entry name" value="4pyrrol_Methylase_sf"/>
</dbReference>
<dbReference type="InterPro" id="IPR006363">
    <property type="entry name" value="Cbl_synth_CobJ/CibH_dom"/>
</dbReference>
<evidence type="ECO:0000256" key="1">
    <source>
        <dbReference type="ARBA" id="ARBA00004953"/>
    </source>
</evidence>